<reference evidence="7" key="1">
    <citation type="journal article" date="2016" name="Insect Biochem. Mol. Biol.">
        <title>Multifaceted biological insights from a draft genome sequence of the tobacco hornworm moth, Manduca sexta.</title>
        <authorList>
            <person name="Kanost M.R."/>
            <person name="Arrese E.L."/>
            <person name="Cao X."/>
            <person name="Chen Y.R."/>
            <person name="Chellapilla S."/>
            <person name="Goldsmith M.R."/>
            <person name="Grosse-Wilde E."/>
            <person name="Heckel D.G."/>
            <person name="Herndon N."/>
            <person name="Jiang H."/>
            <person name="Papanicolaou A."/>
            <person name="Qu J."/>
            <person name="Soulages J.L."/>
            <person name="Vogel H."/>
            <person name="Walters J."/>
            <person name="Waterhouse R.M."/>
            <person name="Ahn S.J."/>
            <person name="Almeida F.C."/>
            <person name="An C."/>
            <person name="Aqrawi P."/>
            <person name="Bretschneider A."/>
            <person name="Bryant W.B."/>
            <person name="Bucks S."/>
            <person name="Chao H."/>
            <person name="Chevignon G."/>
            <person name="Christen J.M."/>
            <person name="Clarke D.F."/>
            <person name="Dittmer N.T."/>
            <person name="Ferguson L.C.F."/>
            <person name="Garavelou S."/>
            <person name="Gordon K.H.J."/>
            <person name="Gunaratna R.T."/>
            <person name="Han Y."/>
            <person name="Hauser F."/>
            <person name="He Y."/>
            <person name="Heidel-Fischer H."/>
            <person name="Hirsh A."/>
            <person name="Hu Y."/>
            <person name="Jiang H."/>
            <person name="Kalra D."/>
            <person name="Klinner C."/>
            <person name="Konig C."/>
            <person name="Kovar C."/>
            <person name="Kroll A.R."/>
            <person name="Kuwar S.S."/>
            <person name="Lee S.L."/>
            <person name="Lehman R."/>
            <person name="Li K."/>
            <person name="Li Z."/>
            <person name="Liang H."/>
            <person name="Lovelace S."/>
            <person name="Lu Z."/>
            <person name="Mansfield J.H."/>
            <person name="McCulloch K.J."/>
            <person name="Mathew T."/>
            <person name="Morton B."/>
            <person name="Muzny D.M."/>
            <person name="Neunemann D."/>
            <person name="Ongeri F."/>
            <person name="Pauchet Y."/>
            <person name="Pu L.L."/>
            <person name="Pyrousis I."/>
            <person name="Rao X.J."/>
            <person name="Redding A."/>
            <person name="Roesel C."/>
            <person name="Sanchez-Gracia A."/>
            <person name="Schaack S."/>
            <person name="Shukla A."/>
            <person name="Tetreau G."/>
            <person name="Wang Y."/>
            <person name="Xiong G.H."/>
            <person name="Traut W."/>
            <person name="Walsh T.K."/>
            <person name="Worley K.C."/>
            <person name="Wu D."/>
            <person name="Wu W."/>
            <person name="Wu Y.Q."/>
            <person name="Zhang X."/>
            <person name="Zou Z."/>
            <person name="Zucker H."/>
            <person name="Briscoe A.D."/>
            <person name="Burmester T."/>
            <person name="Clem R.J."/>
            <person name="Feyereisen R."/>
            <person name="Grimmelikhuijzen C.J.P."/>
            <person name="Hamodrakas S.J."/>
            <person name="Hansson B.S."/>
            <person name="Huguet E."/>
            <person name="Jermiin L.S."/>
            <person name="Lan Q."/>
            <person name="Lehman H.K."/>
            <person name="Lorenzen M."/>
            <person name="Merzendorfer H."/>
            <person name="Michalopoulos I."/>
            <person name="Morton D.B."/>
            <person name="Muthukrishnan S."/>
            <person name="Oakeshott J.G."/>
            <person name="Palmer W."/>
            <person name="Park Y."/>
            <person name="Passarelli A.L."/>
            <person name="Rozas J."/>
            <person name="Schwartz L.M."/>
            <person name="Smith W."/>
            <person name="Southgate A."/>
            <person name="Vilcinskas A."/>
            <person name="Vogt R."/>
            <person name="Wang P."/>
            <person name="Werren J."/>
            <person name="Yu X.Q."/>
            <person name="Zhou J.J."/>
            <person name="Brown S.J."/>
            <person name="Scherer S.E."/>
            <person name="Richards S."/>
            <person name="Blissard G.W."/>
        </authorList>
    </citation>
    <scope>NUCLEOTIDE SEQUENCE</scope>
</reference>
<feature type="region of interest" description="Disordered" evidence="5">
    <location>
        <begin position="45"/>
        <end position="195"/>
    </location>
</feature>
<dbReference type="PANTHER" id="PTHR28069">
    <property type="entry name" value="GH20023P"/>
    <property type="match status" value="1"/>
</dbReference>
<dbReference type="InterPro" id="IPR046824">
    <property type="entry name" value="Mss51-like_C"/>
</dbReference>
<reference evidence="7" key="2">
    <citation type="submission" date="2020-12" db="EMBL/GenBank/DDBJ databases">
        <authorList>
            <person name="Kanost M."/>
        </authorList>
    </citation>
    <scope>NUCLEOTIDE SEQUENCE</scope>
</reference>
<feature type="domain" description="MYND-type" evidence="6">
    <location>
        <begin position="1007"/>
        <end position="1046"/>
    </location>
</feature>
<protein>
    <recommendedName>
        <fullName evidence="6">MYND-type domain-containing protein</fullName>
    </recommendedName>
</protein>
<evidence type="ECO:0000256" key="4">
    <source>
        <dbReference type="PROSITE-ProRule" id="PRU00134"/>
    </source>
</evidence>
<feature type="compositionally biased region" description="Basic and acidic residues" evidence="5">
    <location>
        <begin position="139"/>
        <end position="153"/>
    </location>
</feature>
<organism evidence="7 8">
    <name type="scientific">Manduca sexta</name>
    <name type="common">Tobacco hawkmoth</name>
    <name type="synonym">Tobacco hornworm</name>
    <dbReference type="NCBI Taxonomy" id="7130"/>
    <lineage>
        <taxon>Eukaryota</taxon>
        <taxon>Metazoa</taxon>
        <taxon>Ecdysozoa</taxon>
        <taxon>Arthropoda</taxon>
        <taxon>Hexapoda</taxon>
        <taxon>Insecta</taxon>
        <taxon>Pterygota</taxon>
        <taxon>Neoptera</taxon>
        <taxon>Endopterygota</taxon>
        <taxon>Lepidoptera</taxon>
        <taxon>Glossata</taxon>
        <taxon>Ditrysia</taxon>
        <taxon>Bombycoidea</taxon>
        <taxon>Sphingidae</taxon>
        <taxon>Sphinginae</taxon>
        <taxon>Sphingini</taxon>
        <taxon>Manduca</taxon>
    </lineage>
</organism>
<dbReference type="InterPro" id="IPR002893">
    <property type="entry name" value="Znf_MYND"/>
</dbReference>
<feature type="compositionally biased region" description="Basic and acidic residues" evidence="5">
    <location>
        <begin position="747"/>
        <end position="768"/>
    </location>
</feature>
<evidence type="ECO:0000313" key="8">
    <source>
        <dbReference type="Proteomes" id="UP000791440"/>
    </source>
</evidence>
<keyword evidence="8" id="KW-1185">Reference proteome</keyword>
<feature type="compositionally biased region" description="Basic residues" evidence="5">
    <location>
        <begin position="154"/>
        <end position="164"/>
    </location>
</feature>
<dbReference type="Pfam" id="PF20179">
    <property type="entry name" value="MSS51_C"/>
    <property type="match status" value="1"/>
</dbReference>
<feature type="region of interest" description="Disordered" evidence="5">
    <location>
        <begin position="248"/>
        <end position="298"/>
    </location>
</feature>
<dbReference type="GO" id="GO:0008270">
    <property type="term" value="F:zinc ion binding"/>
    <property type="evidence" value="ECO:0007669"/>
    <property type="project" value="UniProtKB-KW"/>
</dbReference>
<accession>A0A921Z5G3</accession>
<proteinExistence type="predicted"/>
<evidence type="ECO:0000256" key="1">
    <source>
        <dbReference type="ARBA" id="ARBA00022723"/>
    </source>
</evidence>
<comment type="caution">
    <text evidence="7">The sequence shown here is derived from an EMBL/GenBank/DDBJ whole genome shotgun (WGS) entry which is preliminary data.</text>
</comment>
<dbReference type="PROSITE" id="PS01360">
    <property type="entry name" value="ZF_MYND_1"/>
    <property type="match status" value="1"/>
</dbReference>
<evidence type="ECO:0000313" key="7">
    <source>
        <dbReference type="EMBL" id="KAG6451726.1"/>
    </source>
</evidence>
<feature type="compositionally biased region" description="Basic residues" evidence="5">
    <location>
        <begin position="54"/>
        <end position="64"/>
    </location>
</feature>
<feature type="compositionally biased region" description="Basic and acidic residues" evidence="5">
    <location>
        <begin position="248"/>
        <end position="269"/>
    </location>
</feature>
<keyword evidence="2 4" id="KW-0863">Zinc-finger</keyword>
<feature type="region of interest" description="Disordered" evidence="5">
    <location>
        <begin position="398"/>
        <end position="428"/>
    </location>
</feature>
<keyword evidence="1" id="KW-0479">Metal-binding</keyword>
<name>A0A921Z5G3_MANSE</name>
<feature type="region of interest" description="Disordered" evidence="5">
    <location>
        <begin position="674"/>
        <end position="875"/>
    </location>
</feature>
<evidence type="ECO:0000256" key="5">
    <source>
        <dbReference type="SAM" id="MobiDB-lite"/>
    </source>
</evidence>
<evidence type="ECO:0000256" key="2">
    <source>
        <dbReference type="ARBA" id="ARBA00022771"/>
    </source>
</evidence>
<feature type="compositionally biased region" description="Basic and acidic residues" evidence="5">
    <location>
        <begin position="65"/>
        <end position="74"/>
    </location>
</feature>
<feature type="compositionally biased region" description="Basic and acidic residues" evidence="5">
    <location>
        <begin position="674"/>
        <end position="712"/>
    </location>
</feature>
<dbReference type="EMBL" id="JH668413">
    <property type="protein sequence ID" value="KAG6451726.1"/>
    <property type="molecule type" value="Genomic_DNA"/>
</dbReference>
<dbReference type="Pfam" id="PF01753">
    <property type="entry name" value="zf-MYND"/>
    <property type="match status" value="1"/>
</dbReference>
<feature type="compositionally biased region" description="Basic residues" evidence="5">
    <location>
        <begin position="270"/>
        <end position="286"/>
    </location>
</feature>
<feature type="compositionally biased region" description="Basic and acidic residues" evidence="5">
    <location>
        <begin position="810"/>
        <end position="839"/>
    </location>
</feature>
<sequence length="1429" mass="162174">MDVNINITDSKPKTVSEPIEDISIAPTEPIKDETEIQIAENVLKTEPFEQEVKHSKKKNKKKKRHDSDRSDKSGDALLCTAAFQKLLDDSDEKPTDGTEDREGDSVKEKLIEDNLLAVTEDDKGPSLVVDDTQNISTPETEKHIDVTPEVHKFESKKKKNKKDKKNPPKSEEIDVLIPVESSKSSEPVRDTKMPDEIIQTQATYIEAESLKDITEVISSENIELDTQSENTSKDVIKASKVQVTRENENVDIIPKDDSIAEISKPDKGSPKPKAKIAKPVDKKRKGKQESTDVSMSEGVSTTLESLILEQPSTVITTPDVPDIIQKENILDTPELKEIFKPTQQSITDICEFTASKEETKLDTFTVEEQFDQTAALQRTDNIIAEAIGNKSTIQHSAEEQKYVPIDNKTGKKKRKPLKMPIPSPVEVEPIQTLEEMTTELSKEGKDIGDVESIFETLVPTDIEVKATDQKLDEILELKVESQGETVDTNSKSTEHPEEQWIKPKRRGKKSLKMPPTPGVRDEQFNLNIERKNEERAKEPEITVQQSPIETLEIRSVKADDSECSPCDVTPDIVYPRSTSQLNIDNNNNTVICEISLPDTLNIPVGLTSPLIQGSGETPIGTPIMVSSFNITEMESPTEKTDLKSKVIEVNQEMEELRLSIERSLAELTAMEKSEQELEKQYEETHSSKVEITTSEKELSKPEDIQTTKKESIDLQINPEYIPPAAEEIPKETKGIAPLAVQEDDKDLEIPKESTDSKLKKEKIEKPPEKTQCAEAPPICPARRDNKGKGKKRKGKQEVYQSTTTQTSAESSKDKREEKTEQKTETQEQSKQETKQKDSEILPGNDDVNTSDPITDVDYDPIEKFEDALGSSPDDVDVNKTFEMILSEVTDSNQKELASNKPDINITAPEEDFREANVPQPKNLLGHPNIPVSSNKDDFKKEKHKKLNTKQAKVKIKDANDIECMKESKQSQTKSKKASKDFLLKNSNENGDFIYKYSFRKVFLQNTCHVCAKELSSIRVPCNFCNLLFYCSIKHKDEDWPQHQALCFAISTIVHVKDQKHIYAEAKNITGQNYRLLRMQMILSCEKVLKRRLVPWEQEALLYPRICADVRCREWRQTRLKDCEGCGQISYCANSLDHLPLSHQRWCKSYALYQKLVTYQQTKGRLEPKLPTKVMTGDYEIPEKINEVLASMYEEEIDMNDIQYAALTQIATAPLTVAYSHQLYRKVSKPSTNGIFKKSSFVIHVLGAELQFEADVLNKWEVFFLHLRPDVTELVVVLISSNLNPGNLPLDLLGKIRLCENCHQNKRRVIFSFQDKLSYQEYRTSDDFIYPDIVCAFNASINRSSYYPKDQWPGIISSVMRLRSPFLITSHTPTELHRDLIKVKECGEVKVMVEPQRNYFASVRPDRNFITDDETPLLFKNQCFAVLCGV</sequence>
<feature type="compositionally biased region" description="Basic and acidic residues" evidence="5">
    <location>
        <begin position="86"/>
        <end position="112"/>
    </location>
</feature>
<evidence type="ECO:0000256" key="3">
    <source>
        <dbReference type="ARBA" id="ARBA00022833"/>
    </source>
</evidence>
<dbReference type="PANTHER" id="PTHR28069:SF2">
    <property type="entry name" value="GH20023P"/>
    <property type="match status" value="1"/>
</dbReference>
<feature type="region of interest" description="Disordered" evidence="5">
    <location>
        <begin position="919"/>
        <end position="943"/>
    </location>
</feature>
<evidence type="ECO:0000259" key="6">
    <source>
        <dbReference type="PROSITE" id="PS50865"/>
    </source>
</evidence>
<keyword evidence="3" id="KW-0862">Zinc</keyword>
<feature type="region of interest" description="Disordered" evidence="5">
    <location>
        <begin position="1"/>
        <end position="33"/>
    </location>
</feature>
<dbReference type="Proteomes" id="UP000791440">
    <property type="component" value="Unassembled WGS sequence"/>
</dbReference>
<feature type="compositionally biased region" description="Basic and acidic residues" evidence="5">
    <location>
        <begin position="186"/>
        <end position="195"/>
    </location>
</feature>
<gene>
    <name evidence="7" type="ORF">O3G_MSEX007328</name>
</gene>
<feature type="compositionally biased region" description="Low complexity" evidence="5">
    <location>
        <begin position="800"/>
        <end position="809"/>
    </location>
</feature>
<dbReference type="PROSITE" id="PS50865">
    <property type="entry name" value="ZF_MYND_2"/>
    <property type="match status" value="1"/>
</dbReference>